<feature type="domain" description="Alcohol dehydrogenase-like N-terminal" evidence="1">
    <location>
        <begin position="14"/>
        <end position="81"/>
    </location>
</feature>
<dbReference type="InterPro" id="IPR011032">
    <property type="entry name" value="GroES-like_sf"/>
</dbReference>
<dbReference type="Gene3D" id="3.90.180.10">
    <property type="entry name" value="Medium-chain alcohol dehydrogenases, catalytic domain"/>
    <property type="match status" value="1"/>
</dbReference>
<gene>
    <name evidence="2" type="ORF">WHR41_09479</name>
</gene>
<protein>
    <recommendedName>
        <fullName evidence="1">Alcohol dehydrogenase-like N-terminal domain-containing protein</fullName>
    </recommendedName>
</protein>
<evidence type="ECO:0000259" key="1">
    <source>
        <dbReference type="Pfam" id="PF08240"/>
    </source>
</evidence>
<dbReference type="InterPro" id="IPR013154">
    <property type="entry name" value="ADH-like_N"/>
</dbReference>
<name>A0AB34KA85_9PEZI</name>
<sequence>MPALKAIHPEELRDDHVLIKVDIDALNASNRKHRYVPALIGHDEGCGVGCDYTGTVVQAGSKVSMGLREGDYVAVHTHDATSVGKDSRLDESSDAKGAGYYNKWERVSWSL</sequence>
<dbReference type="Pfam" id="PF08240">
    <property type="entry name" value="ADH_N"/>
    <property type="match status" value="1"/>
</dbReference>
<proteinExistence type="predicted"/>
<dbReference type="EMBL" id="JAAQHG020000102">
    <property type="protein sequence ID" value="KAL1581904.1"/>
    <property type="molecule type" value="Genomic_DNA"/>
</dbReference>
<comment type="caution">
    <text evidence="2">The sequence shown here is derived from an EMBL/GenBank/DDBJ whole genome shotgun (WGS) entry which is preliminary data.</text>
</comment>
<evidence type="ECO:0000313" key="3">
    <source>
        <dbReference type="Proteomes" id="UP000803884"/>
    </source>
</evidence>
<reference evidence="2 3" key="1">
    <citation type="journal article" date="2020" name="Microbiol. Resour. Announc.">
        <title>Draft Genome Sequence of a Cladosporium Species Isolated from the Mesophotic Ascidian Didemnum maculosum.</title>
        <authorList>
            <person name="Gioti A."/>
            <person name="Siaperas R."/>
            <person name="Nikolaivits E."/>
            <person name="Le Goff G."/>
            <person name="Ouazzani J."/>
            <person name="Kotoulas G."/>
            <person name="Topakas E."/>
        </authorList>
    </citation>
    <scope>NUCLEOTIDE SEQUENCE [LARGE SCALE GENOMIC DNA]</scope>
    <source>
        <strain evidence="2 3">TM138-S3</strain>
    </source>
</reference>
<keyword evidence="3" id="KW-1185">Reference proteome</keyword>
<dbReference type="SUPFAM" id="SSF50129">
    <property type="entry name" value="GroES-like"/>
    <property type="match status" value="1"/>
</dbReference>
<evidence type="ECO:0000313" key="2">
    <source>
        <dbReference type="EMBL" id="KAL1581904.1"/>
    </source>
</evidence>
<dbReference type="Proteomes" id="UP000803884">
    <property type="component" value="Unassembled WGS sequence"/>
</dbReference>
<dbReference type="GeneID" id="96010920"/>
<dbReference type="AlphaFoldDB" id="A0AB34KA85"/>
<accession>A0AB34KA85</accession>
<dbReference type="RefSeq" id="XP_069225012.1">
    <property type="nucleotide sequence ID" value="XM_069378082.1"/>
</dbReference>
<organism evidence="2 3">
    <name type="scientific">Cladosporium halotolerans</name>
    <dbReference type="NCBI Taxonomy" id="1052096"/>
    <lineage>
        <taxon>Eukaryota</taxon>
        <taxon>Fungi</taxon>
        <taxon>Dikarya</taxon>
        <taxon>Ascomycota</taxon>
        <taxon>Pezizomycotina</taxon>
        <taxon>Dothideomycetes</taxon>
        <taxon>Dothideomycetidae</taxon>
        <taxon>Cladosporiales</taxon>
        <taxon>Cladosporiaceae</taxon>
        <taxon>Cladosporium</taxon>
    </lineage>
</organism>